<proteinExistence type="predicted"/>
<feature type="compositionally biased region" description="Acidic residues" evidence="1">
    <location>
        <begin position="737"/>
        <end position="750"/>
    </location>
</feature>
<protein>
    <submittedName>
        <fullName evidence="2">Ribonuclease H-like domain-containing protein</fullName>
    </submittedName>
</protein>
<name>A0AAD6SFW2_9AGAR</name>
<organism evidence="2 3">
    <name type="scientific">Mycena alexandri</name>
    <dbReference type="NCBI Taxonomy" id="1745969"/>
    <lineage>
        <taxon>Eukaryota</taxon>
        <taxon>Fungi</taxon>
        <taxon>Dikarya</taxon>
        <taxon>Basidiomycota</taxon>
        <taxon>Agaricomycotina</taxon>
        <taxon>Agaricomycetes</taxon>
        <taxon>Agaricomycetidae</taxon>
        <taxon>Agaricales</taxon>
        <taxon>Marasmiineae</taxon>
        <taxon>Mycenaceae</taxon>
        <taxon>Mycena</taxon>
    </lineage>
</organism>
<dbReference type="InterPro" id="IPR012337">
    <property type="entry name" value="RNaseH-like_sf"/>
</dbReference>
<evidence type="ECO:0000256" key="1">
    <source>
        <dbReference type="SAM" id="MobiDB-lite"/>
    </source>
</evidence>
<reference evidence="2" key="1">
    <citation type="submission" date="2023-03" db="EMBL/GenBank/DDBJ databases">
        <title>Massive genome expansion in bonnet fungi (Mycena s.s.) driven by repeated elements and novel gene families across ecological guilds.</title>
        <authorList>
            <consortium name="Lawrence Berkeley National Laboratory"/>
            <person name="Harder C.B."/>
            <person name="Miyauchi S."/>
            <person name="Viragh M."/>
            <person name="Kuo A."/>
            <person name="Thoen E."/>
            <person name="Andreopoulos B."/>
            <person name="Lu D."/>
            <person name="Skrede I."/>
            <person name="Drula E."/>
            <person name="Henrissat B."/>
            <person name="Morin E."/>
            <person name="Kohler A."/>
            <person name="Barry K."/>
            <person name="LaButti K."/>
            <person name="Morin E."/>
            <person name="Salamov A."/>
            <person name="Lipzen A."/>
            <person name="Mereny Z."/>
            <person name="Hegedus B."/>
            <person name="Baldrian P."/>
            <person name="Stursova M."/>
            <person name="Weitz H."/>
            <person name="Taylor A."/>
            <person name="Grigoriev I.V."/>
            <person name="Nagy L.G."/>
            <person name="Martin F."/>
            <person name="Kauserud H."/>
        </authorList>
    </citation>
    <scope>NUCLEOTIDE SEQUENCE</scope>
    <source>
        <strain evidence="2">CBHHK200</strain>
    </source>
</reference>
<feature type="compositionally biased region" description="Acidic residues" evidence="1">
    <location>
        <begin position="805"/>
        <end position="815"/>
    </location>
</feature>
<evidence type="ECO:0000313" key="2">
    <source>
        <dbReference type="EMBL" id="KAJ7026864.1"/>
    </source>
</evidence>
<sequence length="827" mass="92735">MPPPEGPQWEFFHKGPLKNKSQHEAYCLGCIRHHRQVQNPPNDTDAALKARLEALPYNDAGFAQARAAMGGHVRGEKSAMIAHIIGSNPCPYTSAKAKKTATTLKNKGKAAAAASDSEEDEEPNPKRRKLFQAVEKVMKQPELVVYRGANIPFSKAEIERVREQFLRATVSANLPFRWVEDGEIIKLFIMFRSTACDVIPSRDVLSGTLLDAAWREVEKQLQEVLNKKTDGWKDPSKNLLTGVNLSTGGKSYLVDLIQSNGHKKDGKSMCTAFLAMIDAAEQKYHCAVILFVCDNDGGSQRGRKDAVIVRPWLLVAPCCAHQGQLILADYFRVNEAASDIAEQATTAIYWIVSHDGVKKIFDDIQFKKCFVVLVYVMANMTRWTTHYLAFRRLLDLKIPIRFAAMGMRAEILEAQLGAEKNAKAIKKITAQVNEQCDLLESIEFWSGLQTVVNDIEPICYATNINQSDTTRLDQVLLTFAGLYRHFSAHKDPVVAKGMMERIEKRWRALDQSMFVIAMVLNPYECLERFGDKVGLNAFNLNTELLTLYRRIRSRPRPRPRPEGEDARAEKAVSAAFMHYLAGTGDFASWNQHKASFQDLHPDEPHLMWEQMKTCKDVSELAGFAIMLLDLVVNQASNERSFSDLKIKKTALRNRLGTKKLEKIIRTENMAAGLVKERTARENHQESTVPDLLNVPRYADALEDDEDEGSARPSKVIKSAAAWRVELKKWIKDAQEEEAENALDTDTDDDTSALGNSGATGRKAKAPPKLFPRSLNILFGGVLKKPVGKPRREQFTREVLLMELLAAEESDEELDDGALSGSGDEFEE</sequence>
<feature type="region of interest" description="Disordered" evidence="1">
    <location>
        <begin position="737"/>
        <end position="767"/>
    </location>
</feature>
<keyword evidence="3" id="KW-1185">Reference proteome</keyword>
<comment type="caution">
    <text evidence="2">The sequence shown here is derived from an EMBL/GenBank/DDBJ whole genome shotgun (WGS) entry which is preliminary data.</text>
</comment>
<dbReference type="EMBL" id="JARJCM010000132">
    <property type="protein sequence ID" value="KAJ7026864.1"/>
    <property type="molecule type" value="Genomic_DNA"/>
</dbReference>
<accession>A0AAD6SFW2</accession>
<gene>
    <name evidence="2" type="ORF">C8F04DRAFT_965855</name>
</gene>
<evidence type="ECO:0000313" key="3">
    <source>
        <dbReference type="Proteomes" id="UP001218188"/>
    </source>
</evidence>
<dbReference type="Proteomes" id="UP001218188">
    <property type="component" value="Unassembled WGS sequence"/>
</dbReference>
<dbReference type="SUPFAM" id="SSF53098">
    <property type="entry name" value="Ribonuclease H-like"/>
    <property type="match status" value="1"/>
</dbReference>
<dbReference type="AlphaFoldDB" id="A0AAD6SFW2"/>
<feature type="region of interest" description="Disordered" evidence="1">
    <location>
        <begin position="805"/>
        <end position="827"/>
    </location>
</feature>